<gene>
    <name evidence="1" type="ORF">dnm_024490</name>
</gene>
<organism evidence="1 2">
    <name type="scientific">Desulfonema magnum</name>
    <dbReference type="NCBI Taxonomy" id="45655"/>
    <lineage>
        <taxon>Bacteria</taxon>
        <taxon>Pseudomonadati</taxon>
        <taxon>Thermodesulfobacteriota</taxon>
        <taxon>Desulfobacteria</taxon>
        <taxon>Desulfobacterales</taxon>
        <taxon>Desulfococcaceae</taxon>
        <taxon>Desulfonema</taxon>
    </lineage>
</organism>
<dbReference type="KEGG" id="dmm:dnm_024490"/>
<reference evidence="1" key="1">
    <citation type="journal article" date="2021" name="Microb. Physiol.">
        <title>Proteogenomic Insights into the Physiology of Marine, Sulfate-Reducing, Filamentous Desulfonema limicola and Desulfonema magnum.</title>
        <authorList>
            <person name="Schnaars V."/>
            <person name="Wohlbrand L."/>
            <person name="Scheve S."/>
            <person name="Hinrichs C."/>
            <person name="Reinhardt R."/>
            <person name="Rabus R."/>
        </authorList>
    </citation>
    <scope>NUCLEOTIDE SEQUENCE</scope>
    <source>
        <strain evidence="1">4be13</strain>
    </source>
</reference>
<evidence type="ECO:0000313" key="2">
    <source>
        <dbReference type="Proteomes" id="UP000663722"/>
    </source>
</evidence>
<accession>A0A975BJR6</accession>
<keyword evidence="2" id="KW-1185">Reference proteome</keyword>
<dbReference type="RefSeq" id="WP_207682065.1">
    <property type="nucleotide sequence ID" value="NZ_CP061800.1"/>
</dbReference>
<evidence type="ECO:0000313" key="1">
    <source>
        <dbReference type="EMBL" id="QTA86425.1"/>
    </source>
</evidence>
<dbReference type="AlphaFoldDB" id="A0A975BJR6"/>
<sequence>MIGWHRLFGLSLTDYFTGTDYTVELEKDLSLKQQLLDVVIIEKKAGKPPDELPDGLKNLASHNLLTYKSHQESLNSWALDELTGHYVNYRKQISPSLNELLPVRDFRLYAVTTMYPRNLADQVPFRFLSQGVYEVRWGSRKVRIIVLSRIPKVERNSLWLLFSGTAGKIRYAAAHYRERLHEMSTLINQLFVKYNIEGVAVMPYTMEDYRRDYLLEHMHKLPPEERLKGLSNKDLLKFLKERLTLEEIEAYLKELRQRRQV</sequence>
<dbReference type="EMBL" id="CP061800">
    <property type="protein sequence ID" value="QTA86425.1"/>
    <property type="molecule type" value="Genomic_DNA"/>
</dbReference>
<name>A0A975BJR6_9BACT</name>
<dbReference type="Proteomes" id="UP000663722">
    <property type="component" value="Chromosome"/>
</dbReference>
<protein>
    <submittedName>
        <fullName evidence="1">Uncharacterized protein</fullName>
    </submittedName>
</protein>
<proteinExistence type="predicted"/>